<feature type="transmembrane region" description="Helical" evidence="2">
    <location>
        <begin position="7"/>
        <end position="25"/>
    </location>
</feature>
<dbReference type="Gene3D" id="3.10.620.30">
    <property type="match status" value="1"/>
</dbReference>
<keyword evidence="2" id="KW-0812">Transmembrane</keyword>
<dbReference type="SMART" id="SM00460">
    <property type="entry name" value="TGc"/>
    <property type="match status" value="1"/>
</dbReference>
<dbReference type="InterPro" id="IPR021878">
    <property type="entry name" value="TgpA_N"/>
</dbReference>
<feature type="region of interest" description="Disordered" evidence="1">
    <location>
        <begin position="849"/>
        <end position="896"/>
    </location>
</feature>
<dbReference type="PANTHER" id="PTHR42736">
    <property type="entry name" value="PROTEIN-GLUTAMINE GAMMA-GLUTAMYLTRANSFERASE"/>
    <property type="match status" value="1"/>
</dbReference>
<dbReference type="Pfam" id="PF01841">
    <property type="entry name" value="Transglut_core"/>
    <property type="match status" value="1"/>
</dbReference>
<dbReference type="OrthoDB" id="9804023at2"/>
<dbReference type="AlphaFoldDB" id="A0A1Q5Q5D1"/>
<feature type="transmembrane region" description="Helical" evidence="2">
    <location>
        <begin position="378"/>
        <end position="397"/>
    </location>
</feature>
<evidence type="ECO:0000256" key="1">
    <source>
        <dbReference type="SAM" id="MobiDB-lite"/>
    </source>
</evidence>
<feature type="transmembrane region" description="Helical" evidence="2">
    <location>
        <begin position="323"/>
        <end position="341"/>
    </location>
</feature>
<dbReference type="Proteomes" id="UP000185628">
    <property type="component" value="Unassembled WGS sequence"/>
</dbReference>
<dbReference type="Pfam" id="PF11992">
    <property type="entry name" value="TgpA_N"/>
    <property type="match status" value="1"/>
</dbReference>
<sequence length="1014" mass="107441">MPNIRPTLGVLVTLAGLGLAVYLAAVFSLRVGAVIAGILIGIIVSGIIGAVLRRREIVVSPVDDVITAGEVPTWRGDGWILSLPPVDYGYAHLPIVELRAMLPFGLGHGYSPVHSREDVLILPKAAPVDTDIIATVVRSQRAISATTIGAMQARRYIPGDSPRAVHWKASAKTGELMSKVAELEPHPTIALAIDNRSGSAVHFGNVLATSLGVVQTLARVGADIVVVGPAGQILTLGDSERHIHETLAVMSFGEELPAPLGYLDDARVVLWAGDGPAPQRLRGIPVRQVPVTGGDSSPHRVTNVTDVSIQHDEDRPDTLAARLMRSAIALLASLATIGTVGSVAPGGWLLVAAVLATLIVAAGAVIRSTARFKDSSLTVAAIQLLIPIAFYLLRFGLSSPAEIIGSGTHQLDTMYPGDHATGALSTLLALITSLLAIAFDTDMAAARSSAYLWRRGPRQGFVVGRASGSGLFTILVLLVIAAIPEIFGGRFLLNWPTLVIGALIIAIALLQSRDLRLQRLKSFTTVATVTVIVLGALTGLAAPMTTNSTPLAQQFGSGIAPLYRITGATALDPQVSLIQSRIQTRMSPVARTSRPEYLRTAVLDRFDGSRWSMTKEPDALTSAPTDPAIFDQNPELWVELAKPASGLLPLPVAPVALQIDEGIAQRIAPDASGVRIEDPAALYRVSYRPQRGIDEWLNGAVAPEQDPERSVDIVPDEARAQRAREIVKGSTDPSIQVGELLRYFSQFSYSLNVATPLGVDPLEHFLTERAGYCEQFAATFALFANDLGIPARVAVGYAPGRPTDDGYVITASQAHAWVEVYLDGTWLTVDPTPGGPAIERESQLELGTFPRTLPSAPPSPLPTNSTLEPDAPEPSAPTGGGERPDTGNAPDLGAGPTQVTPLSPWIPLAALIAVMAVAIVVARARLTRDPAYVLADLDDGLRVALRKSGQQAPAGMSEIAMGEKLAGCRSDLAEPARDVAQILTTARYQPEGVTLTAAERRRAHDLARQLRRRS</sequence>
<dbReference type="SUPFAM" id="SSF54001">
    <property type="entry name" value="Cysteine proteinases"/>
    <property type="match status" value="1"/>
</dbReference>
<reference evidence="5" key="1">
    <citation type="submission" date="2016-12" db="EMBL/GenBank/DDBJ databases">
        <authorList>
            <person name="Meng X."/>
        </authorList>
    </citation>
    <scope>NUCLEOTIDE SEQUENCE [LARGE SCALE GENOMIC DNA]</scope>
    <source>
        <strain evidence="5">DSM 19116</strain>
    </source>
</reference>
<feature type="transmembrane region" description="Helical" evidence="2">
    <location>
        <begin position="522"/>
        <end position="544"/>
    </location>
</feature>
<keyword evidence="5" id="KW-1185">Reference proteome</keyword>
<feature type="transmembrane region" description="Helical" evidence="2">
    <location>
        <begin position="420"/>
        <end position="439"/>
    </location>
</feature>
<feature type="domain" description="Transglutaminase-like" evidence="3">
    <location>
        <begin position="765"/>
        <end position="833"/>
    </location>
</feature>
<dbReference type="RefSeq" id="WP_073715665.1">
    <property type="nucleotide sequence ID" value="NZ_MQVR01000005.1"/>
</dbReference>
<dbReference type="InterPro" id="IPR002931">
    <property type="entry name" value="Transglutaminase-like"/>
</dbReference>
<evidence type="ECO:0000256" key="2">
    <source>
        <dbReference type="SAM" id="Phobius"/>
    </source>
</evidence>
<feature type="transmembrane region" description="Helical" evidence="2">
    <location>
        <begin position="347"/>
        <end position="366"/>
    </location>
</feature>
<evidence type="ECO:0000313" key="4">
    <source>
        <dbReference type="EMBL" id="OKL54912.1"/>
    </source>
</evidence>
<dbReference type="PANTHER" id="PTHR42736:SF1">
    <property type="entry name" value="PROTEIN-GLUTAMINE GAMMA-GLUTAMYLTRANSFERASE"/>
    <property type="match status" value="1"/>
</dbReference>
<dbReference type="InterPro" id="IPR052901">
    <property type="entry name" value="Bact_TGase-like"/>
</dbReference>
<gene>
    <name evidence="4" type="ORF">BSZ39_01685</name>
</gene>
<keyword evidence="2" id="KW-1133">Transmembrane helix</keyword>
<name>A0A1Q5Q5D1_9ACTO</name>
<dbReference type="EMBL" id="MQVR01000005">
    <property type="protein sequence ID" value="OKL54912.1"/>
    <property type="molecule type" value="Genomic_DNA"/>
</dbReference>
<evidence type="ECO:0000313" key="5">
    <source>
        <dbReference type="Proteomes" id="UP000185628"/>
    </source>
</evidence>
<comment type="caution">
    <text evidence="4">The sequence shown here is derived from an EMBL/GenBank/DDBJ whole genome shotgun (WGS) entry which is preliminary data.</text>
</comment>
<feature type="transmembrane region" description="Helical" evidence="2">
    <location>
        <begin position="31"/>
        <end position="52"/>
    </location>
</feature>
<feature type="transmembrane region" description="Helical" evidence="2">
    <location>
        <begin position="489"/>
        <end position="510"/>
    </location>
</feature>
<feature type="transmembrane region" description="Helical" evidence="2">
    <location>
        <begin position="460"/>
        <end position="483"/>
    </location>
</feature>
<dbReference type="InterPro" id="IPR038765">
    <property type="entry name" value="Papain-like_cys_pep_sf"/>
</dbReference>
<organism evidence="4 5">
    <name type="scientific">Bowdeniella nasicola</name>
    <dbReference type="NCBI Taxonomy" id="208480"/>
    <lineage>
        <taxon>Bacteria</taxon>
        <taxon>Bacillati</taxon>
        <taxon>Actinomycetota</taxon>
        <taxon>Actinomycetes</taxon>
        <taxon>Actinomycetales</taxon>
        <taxon>Actinomycetaceae</taxon>
        <taxon>Bowdeniella</taxon>
    </lineage>
</organism>
<protein>
    <recommendedName>
        <fullName evidence="3">Transglutaminase-like domain-containing protein</fullName>
    </recommendedName>
</protein>
<proteinExistence type="predicted"/>
<keyword evidence="2" id="KW-0472">Membrane</keyword>
<evidence type="ECO:0000259" key="3">
    <source>
        <dbReference type="SMART" id="SM00460"/>
    </source>
</evidence>
<feature type="transmembrane region" description="Helical" evidence="2">
    <location>
        <begin position="905"/>
        <end position="922"/>
    </location>
</feature>
<accession>A0A1Q5Q5D1</accession>